<gene>
    <name evidence="2" type="ORF">DB30_02235</name>
</gene>
<dbReference type="AlphaFoldDB" id="A0A0C2CQH6"/>
<accession>A0A0C2CQH6</accession>
<sequence>MANSADMFDFKYLQACTLIAVVSFGCDSGDDEAGNDATETAGDTTDTTGDTTDTTGDGDGDGDAAVPSNAAELLPFLEAESYAGFAAESAVHAATGASPHGDVRVFINATLDGSLADGNAAHPVGSAAIKELYMNDARVGWAVMVKTQADSDGGNGWYWYEIMNDSVIADGNGDMTCTGCHAGTGNDFFSTVYPLQ</sequence>
<proteinExistence type="predicted"/>
<comment type="caution">
    <text evidence="2">The sequence shown here is derived from an EMBL/GenBank/DDBJ whole genome shotgun (WGS) entry which is preliminary data.</text>
</comment>
<dbReference type="InterPro" id="IPR038142">
    <property type="entry name" value="Cytochrome_P460_sp"/>
</dbReference>
<reference evidence="2 3" key="1">
    <citation type="submission" date="2014-12" db="EMBL/GenBank/DDBJ databases">
        <title>Genome assembly of Enhygromyxa salina DSM 15201.</title>
        <authorList>
            <person name="Sharma G."/>
            <person name="Subramanian S."/>
        </authorList>
    </citation>
    <scope>NUCLEOTIDE SEQUENCE [LARGE SCALE GENOMIC DNA]</scope>
    <source>
        <strain evidence="2 3">DSM 15201</strain>
    </source>
</reference>
<evidence type="ECO:0000313" key="2">
    <source>
        <dbReference type="EMBL" id="KIG11970.1"/>
    </source>
</evidence>
<evidence type="ECO:0000313" key="3">
    <source>
        <dbReference type="Proteomes" id="UP000031599"/>
    </source>
</evidence>
<evidence type="ECO:0000256" key="1">
    <source>
        <dbReference type="SAM" id="MobiDB-lite"/>
    </source>
</evidence>
<dbReference type="Gene3D" id="3.50.70.20">
    <property type="entry name" value="Cytochrome P460"/>
    <property type="match status" value="1"/>
</dbReference>
<feature type="region of interest" description="Disordered" evidence="1">
    <location>
        <begin position="30"/>
        <end position="65"/>
    </location>
</feature>
<dbReference type="EMBL" id="JMCC02000161">
    <property type="protein sequence ID" value="KIG11970.1"/>
    <property type="molecule type" value="Genomic_DNA"/>
</dbReference>
<dbReference type="Proteomes" id="UP000031599">
    <property type="component" value="Unassembled WGS sequence"/>
</dbReference>
<protein>
    <recommendedName>
        <fullName evidence="4">Cytochrome P460 domain-containing protein</fullName>
    </recommendedName>
</protein>
<organism evidence="2 3">
    <name type="scientific">Enhygromyxa salina</name>
    <dbReference type="NCBI Taxonomy" id="215803"/>
    <lineage>
        <taxon>Bacteria</taxon>
        <taxon>Pseudomonadati</taxon>
        <taxon>Myxococcota</taxon>
        <taxon>Polyangia</taxon>
        <taxon>Nannocystales</taxon>
        <taxon>Nannocystaceae</taxon>
        <taxon>Enhygromyxa</taxon>
    </lineage>
</organism>
<evidence type="ECO:0008006" key="4">
    <source>
        <dbReference type="Google" id="ProtNLM"/>
    </source>
</evidence>
<feature type="compositionally biased region" description="Low complexity" evidence="1">
    <location>
        <begin position="35"/>
        <end position="55"/>
    </location>
</feature>
<name>A0A0C2CQH6_9BACT</name>